<evidence type="ECO:0000259" key="3">
    <source>
        <dbReference type="PROSITE" id="PS50102"/>
    </source>
</evidence>
<comment type="caution">
    <text evidence="4">The sequence shown here is derived from an EMBL/GenBank/DDBJ whole genome shotgun (WGS) entry which is preliminary data.</text>
</comment>
<dbReference type="EMBL" id="JAKUCV010002859">
    <property type="protein sequence ID" value="KAJ4841199.1"/>
    <property type="molecule type" value="Genomic_DNA"/>
</dbReference>
<dbReference type="Pfam" id="PF00076">
    <property type="entry name" value="RRM_1"/>
    <property type="match status" value="1"/>
</dbReference>
<feature type="compositionally biased region" description="Basic and acidic residues" evidence="2">
    <location>
        <begin position="373"/>
        <end position="398"/>
    </location>
</feature>
<dbReference type="InterPro" id="IPR000504">
    <property type="entry name" value="RRM_dom"/>
</dbReference>
<keyword evidence="5" id="KW-1185">Reference proteome</keyword>
<feature type="region of interest" description="Disordered" evidence="2">
    <location>
        <begin position="1"/>
        <end position="40"/>
    </location>
</feature>
<dbReference type="PANTHER" id="PTHR34427">
    <property type="entry name" value="DUF4283 DOMAIN PROTEIN"/>
    <property type="match status" value="1"/>
</dbReference>
<dbReference type="Gene3D" id="3.30.70.330">
    <property type="match status" value="1"/>
</dbReference>
<dbReference type="InterPro" id="IPR035979">
    <property type="entry name" value="RBD_domain_sf"/>
</dbReference>
<reference evidence="4" key="2">
    <citation type="journal article" date="2023" name="Plants (Basel)">
        <title>Annotation of the Turnera subulata (Passifloraceae) Draft Genome Reveals the S-Locus Evolved after the Divergence of Turneroideae from Passifloroideae in a Stepwise Manner.</title>
        <authorList>
            <person name="Henning P.M."/>
            <person name="Roalson E.H."/>
            <person name="Mir W."/>
            <person name="McCubbin A.G."/>
            <person name="Shore J.S."/>
        </authorList>
    </citation>
    <scope>NUCLEOTIDE SEQUENCE</scope>
    <source>
        <strain evidence="4">F60SS</strain>
    </source>
</reference>
<dbReference type="Proteomes" id="UP001141552">
    <property type="component" value="Unassembled WGS sequence"/>
</dbReference>
<dbReference type="PANTHER" id="PTHR34427:SF5">
    <property type="entry name" value="DUF4283 DOMAIN-CONTAINING PROTEIN"/>
    <property type="match status" value="1"/>
</dbReference>
<dbReference type="OrthoDB" id="861279at2759"/>
<sequence>MAATTLASSSSNLNNTKQTNPDTHNPLPDGGNDKPTGFPYFSKWSRHQVQRAMENGQVQSLYVENLSLRWTPTDIYRIMSRHGDVVDVYIPNKQSRSGLRFGFVRFQGVRDLQGLLAAVNRVQVENGSVKANIARRRSLGLAAGQRSVPQQHPRSNKRDGRTYATVIRGNRGIPEMREDQGQGQGFSFIPSTDINLWLSRCAVGIAKDPMKMESIGLLWKLHGITDVEVVDMGGDSVLVCFLTREAMLQFSQEQPDWVPLWFKSFLPWKQGDKATNRRCWLTLRGVPLNAWCHDFFRLIGAEFGELLQLDEETAGRRRLGSARIEILTELETFINKKLQVSIAHQTYTVMVVEDRLPYSDACTLVLSESAMDDRTLDGDSDGDRSEAERCSRDGKGEDFPADLQDTTQDPFDIMEILENNPGNDGGQINLDIATLKSVDLPLVMRRNSGEEFTCSQCNQPLDSKLKATTGVLQSSGPLNLTNNFGPLMDEGEGESVLPVNATPENSPKSPIFITSSASTPWSSNKSKGATSVSRSSSYLVRRLEAAVKAARVSQRKKYKKITDTGSVTSSLSSTDNAIRRVNERLNQSPQPQNEPSVAVSFQLQEAERTVNVGDALQWDKSGDLQGVVDMANELVVKEAVEWSAARAHV</sequence>
<accession>A0A9Q0JGU3</accession>
<dbReference type="AlphaFoldDB" id="A0A9Q0JGU3"/>
<organism evidence="4 5">
    <name type="scientific">Turnera subulata</name>
    <dbReference type="NCBI Taxonomy" id="218843"/>
    <lineage>
        <taxon>Eukaryota</taxon>
        <taxon>Viridiplantae</taxon>
        <taxon>Streptophyta</taxon>
        <taxon>Embryophyta</taxon>
        <taxon>Tracheophyta</taxon>
        <taxon>Spermatophyta</taxon>
        <taxon>Magnoliopsida</taxon>
        <taxon>eudicotyledons</taxon>
        <taxon>Gunneridae</taxon>
        <taxon>Pentapetalae</taxon>
        <taxon>rosids</taxon>
        <taxon>fabids</taxon>
        <taxon>Malpighiales</taxon>
        <taxon>Passifloraceae</taxon>
        <taxon>Turnera</taxon>
    </lineage>
</organism>
<evidence type="ECO:0000313" key="5">
    <source>
        <dbReference type="Proteomes" id="UP001141552"/>
    </source>
</evidence>
<name>A0A9Q0JGU3_9ROSI</name>
<dbReference type="GO" id="GO:0003723">
    <property type="term" value="F:RNA binding"/>
    <property type="evidence" value="ECO:0007669"/>
    <property type="project" value="UniProtKB-UniRule"/>
</dbReference>
<gene>
    <name evidence="4" type="ORF">Tsubulata_027269</name>
</gene>
<feature type="compositionally biased region" description="Low complexity" evidence="2">
    <location>
        <begin position="1"/>
        <end position="16"/>
    </location>
</feature>
<evidence type="ECO:0000256" key="2">
    <source>
        <dbReference type="SAM" id="MobiDB-lite"/>
    </source>
</evidence>
<evidence type="ECO:0000256" key="1">
    <source>
        <dbReference type="PROSITE-ProRule" id="PRU00176"/>
    </source>
</evidence>
<feature type="domain" description="RRM" evidence="3">
    <location>
        <begin position="59"/>
        <end position="136"/>
    </location>
</feature>
<evidence type="ECO:0000313" key="4">
    <source>
        <dbReference type="EMBL" id="KAJ4841199.1"/>
    </source>
</evidence>
<dbReference type="InterPro" id="IPR012677">
    <property type="entry name" value="Nucleotide-bd_a/b_plait_sf"/>
</dbReference>
<keyword evidence="1" id="KW-0694">RNA-binding</keyword>
<proteinExistence type="predicted"/>
<dbReference type="SUPFAM" id="SSF54928">
    <property type="entry name" value="RNA-binding domain, RBD"/>
    <property type="match status" value="1"/>
</dbReference>
<dbReference type="SMART" id="SM00360">
    <property type="entry name" value="RRM"/>
    <property type="match status" value="1"/>
</dbReference>
<reference evidence="4" key="1">
    <citation type="submission" date="2022-02" db="EMBL/GenBank/DDBJ databases">
        <authorList>
            <person name="Henning P.M."/>
            <person name="McCubbin A.G."/>
            <person name="Shore J.S."/>
        </authorList>
    </citation>
    <scope>NUCLEOTIDE SEQUENCE</scope>
    <source>
        <strain evidence="4">F60SS</strain>
        <tissue evidence="4">Leaves</tissue>
    </source>
</reference>
<dbReference type="PROSITE" id="PS50102">
    <property type="entry name" value="RRM"/>
    <property type="match status" value="1"/>
</dbReference>
<protein>
    <recommendedName>
        <fullName evidence="3">RRM domain-containing protein</fullName>
    </recommendedName>
</protein>
<feature type="region of interest" description="Disordered" evidence="2">
    <location>
        <begin position="373"/>
        <end position="406"/>
    </location>
</feature>